<evidence type="ECO:0000313" key="2">
    <source>
        <dbReference type="Proteomes" id="UP000029590"/>
    </source>
</evidence>
<proteinExistence type="predicted"/>
<gene>
    <name evidence="1" type="ORF">DM48_7857</name>
</gene>
<accession>A0AAW3FC17</accession>
<sequence>MENDKGFQLIEGDRDNWLMSELYDAPFDPQRFKDLLRRLQPVANANLSLVEPSPERDDELPG</sequence>
<dbReference type="AlphaFoldDB" id="A0AAW3FC17"/>
<dbReference type="Proteomes" id="UP000029590">
    <property type="component" value="Unassembled WGS sequence"/>
</dbReference>
<evidence type="ECO:0000313" key="1">
    <source>
        <dbReference type="EMBL" id="KGC20263.1"/>
    </source>
</evidence>
<reference evidence="1 2" key="1">
    <citation type="submission" date="2014-04" db="EMBL/GenBank/DDBJ databases">
        <authorList>
            <person name="Bishop-Lilly K.A."/>
            <person name="Broomall S.M."/>
            <person name="Chain P.S."/>
            <person name="Chertkov O."/>
            <person name="Coyne S.R."/>
            <person name="Daligault H.E."/>
            <person name="Davenport K.W."/>
            <person name="Erkkila T."/>
            <person name="Frey K.G."/>
            <person name="Gibbons H.S."/>
            <person name="Gu W."/>
            <person name="Jaissle J."/>
            <person name="Johnson S.L."/>
            <person name="Koroleva G.I."/>
            <person name="Ladner J.T."/>
            <person name="Lo C.-C."/>
            <person name="Minogue T.D."/>
            <person name="Munk C."/>
            <person name="Palacios G.F."/>
            <person name="Redden C.L."/>
            <person name="Rosenzweig C.N."/>
            <person name="Scholz M.B."/>
            <person name="Teshima H."/>
            <person name="Xu Y."/>
        </authorList>
    </citation>
    <scope>NUCLEOTIDE SEQUENCE [LARGE SCALE GENOMIC DNA]</scope>
    <source>
        <strain evidence="2">gladioli</strain>
    </source>
</reference>
<protein>
    <submittedName>
        <fullName evidence="1">Uncharacterized protein</fullName>
    </submittedName>
</protein>
<organism evidence="1 2">
    <name type="scientific">Burkholderia gladioli</name>
    <name type="common">Pseudomonas marginata</name>
    <name type="synonym">Phytomonas marginata</name>
    <dbReference type="NCBI Taxonomy" id="28095"/>
    <lineage>
        <taxon>Bacteria</taxon>
        <taxon>Pseudomonadati</taxon>
        <taxon>Pseudomonadota</taxon>
        <taxon>Betaproteobacteria</taxon>
        <taxon>Burkholderiales</taxon>
        <taxon>Burkholderiaceae</taxon>
        <taxon>Burkholderia</taxon>
    </lineage>
</organism>
<name>A0AAW3FC17_BURGA</name>
<comment type="caution">
    <text evidence="1">The sequence shown here is derived from an EMBL/GenBank/DDBJ whole genome shotgun (WGS) entry which is preliminary data.</text>
</comment>
<dbReference type="EMBL" id="JPGG01000012">
    <property type="protein sequence ID" value="KGC20263.1"/>
    <property type="molecule type" value="Genomic_DNA"/>
</dbReference>